<name>A0A6A0BE31_9LACT</name>
<evidence type="ECO:0000313" key="2">
    <source>
        <dbReference type="Proteomes" id="UP000480303"/>
    </source>
</evidence>
<dbReference type="AlphaFoldDB" id="A0A6A0BE31"/>
<organism evidence="1 2">
    <name type="scientific">Pseudolactococcus hodotermopsidis</name>
    <dbReference type="NCBI Taxonomy" id="2709157"/>
    <lineage>
        <taxon>Bacteria</taxon>
        <taxon>Bacillati</taxon>
        <taxon>Bacillota</taxon>
        <taxon>Bacilli</taxon>
        <taxon>Lactobacillales</taxon>
        <taxon>Streptococcaceae</taxon>
        <taxon>Pseudolactococcus</taxon>
    </lineage>
</organism>
<proteinExistence type="predicted"/>
<dbReference type="SUPFAM" id="SSF53448">
    <property type="entry name" value="Nucleotide-diphospho-sugar transferases"/>
    <property type="match status" value="1"/>
</dbReference>
<keyword evidence="2" id="KW-1185">Reference proteome</keyword>
<dbReference type="Proteomes" id="UP000480303">
    <property type="component" value="Unassembled WGS sequence"/>
</dbReference>
<gene>
    <name evidence="1" type="ORF">Hs30E_15040</name>
</gene>
<protein>
    <recommendedName>
        <fullName evidence="3">Glycosyl transferase</fullName>
    </recommendedName>
</protein>
<sequence length="437" mass="50200">MQTKQKINLISNGDSGYFAFAPAFLTNFFELHKAFEVTFYAFSDFIDEKYVLDMQKIADFYGQKVVYVQIDKNEFDYLKEASVWLERFPIQIYYSFLAGKYLPETVERAMYFDLDIIFLDMIADVYFQAFEGNYFIGVSEGKPRAAKDLTIDELRLGRLINAGVVIMDVAALRKQKVDAAYFRPFVDELKQLPIADYYGYNLTFFSDQGLMAYVFRDKIKVVAAGRILNTIMNTPPTGNEAIIHFNGYTKYHQSDLSAIFSNQETNWIFTYNRYKLKAQVILGQLDAMALLTDVTENLNKAIKNQDFSLLETYSGSHPWQRIASDFLFSFKLAVYDPEPTPGRIRIPFSKFFNKASTSYQVKVTIKSSEDAENFGLIAFFAGKVKRLAEVNVKRDEPIEISAILDMTRFDYDAIGISSYGLPFGTRIDIVDLLIERV</sequence>
<evidence type="ECO:0000313" key="1">
    <source>
        <dbReference type="EMBL" id="GFH42953.1"/>
    </source>
</evidence>
<reference evidence="1 2" key="1">
    <citation type="submission" date="2020-02" db="EMBL/GenBank/DDBJ databases">
        <title>Draft genome sequence of Lactococcus sp. Hs30E4-3.</title>
        <authorList>
            <person name="Noda S."/>
            <person name="Yuki M."/>
            <person name="Ohkuma M."/>
        </authorList>
    </citation>
    <scope>NUCLEOTIDE SEQUENCE [LARGE SCALE GENOMIC DNA]</scope>
    <source>
        <strain evidence="1 2">Hs30E4-3</strain>
    </source>
</reference>
<dbReference type="RefSeq" id="WP_172209391.1">
    <property type="nucleotide sequence ID" value="NZ_BLLI01000048.1"/>
</dbReference>
<comment type="caution">
    <text evidence="1">The sequence shown here is derived from an EMBL/GenBank/DDBJ whole genome shotgun (WGS) entry which is preliminary data.</text>
</comment>
<dbReference type="InterPro" id="IPR029044">
    <property type="entry name" value="Nucleotide-diphossugar_trans"/>
</dbReference>
<accession>A0A6A0BE31</accession>
<dbReference type="EMBL" id="BLLI01000048">
    <property type="protein sequence ID" value="GFH42953.1"/>
    <property type="molecule type" value="Genomic_DNA"/>
</dbReference>
<dbReference type="Pfam" id="PF01501">
    <property type="entry name" value="Glyco_transf_8"/>
    <property type="match status" value="1"/>
</dbReference>
<dbReference type="Gene3D" id="3.90.550.10">
    <property type="entry name" value="Spore Coat Polysaccharide Biosynthesis Protein SpsA, Chain A"/>
    <property type="match status" value="1"/>
</dbReference>
<dbReference type="InterPro" id="IPR002495">
    <property type="entry name" value="Glyco_trans_8"/>
</dbReference>
<evidence type="ECO:0008006" key="3">
    <source>
        <dbReference type="Google" id="ProtNLM"/>
    </source>
</evidence>
<dbReference type="GO" id="GO:0016757">
    <property type="term" value="F:glycosyltransferase activity"/>
    <property type="evidence" value="ECO:0007669"/>
    <property type="project" value="InterPro"/>
</dbReference>